<reference evidence="2" key="1">
    <citation type="submission" date="2010-07" db="EMBL/GenBank/DDBJ databases">
        <title>The complete genome of Methanosalsum zhilinae DSM 4017.</title>
        <authorList>
            <consortium name="US DOE Joint Genome Institute (JGI-PGF)"/>
            <person name="Lucas S."/>
            <person name="Copeland A."/>
            <person name="Lapidus A."/>
            <person name="Glavina del Rio T."/>
            <person name="Dalin E."/>
            <person name="Tice H."/>
            <person name="Bruce D."/>
            <person name="Goodwin L."/>
            <person name="Pitluck S."/>
            <person name="Kyrpides N."/>
            <person name="Mavromatis K."/>
            <person name="Ovchinnikova G."/>
            <person name="Daligault H."/>
            <person name="Detter J.C."/>
            <person name="Han C."/>
            <person name="Tapia R."/>
            <person name="Larimer F."/>
            <person name="Land M."/>
            <person name="Hauser L."/>
            <person name="Markowitz V."/>
            <person name="Cheng J.-F."/>
            <person name="Hugenholtz P."/>
            <person name="Woyke T."/>
            <person name="Wu D."/>
            <person name="Spring S."/>
            <person name="Schueler E."/>
            <person name="Brambilla E."/>
            <person name="Klenk H.-P."/>
            <person name="Eisen J.A."/>
        </authorList>
    </citation>
    <scope>NUCLEOTIDE SEQUENCE</scope>
    <source>
        <strain evidence="2">DSM 4017</strain>
    </source>
</reference>
<dbReference type="GeneID" id="10822782"/>
<organism evidence="2 3">
    <name type="scientific">Methanosalsum zhilinae (strain DSM 4017 / NBRC 107636 / OCM 62 / WeN5)</name>
    <name type="common">Methanohalophilus zhilinae</name>
    <dbReference type="NCBI Taxonomy" id="679901"/>
    <lineage>
        <taxon>Archaea</taxon>
        <taxon>Methanobacteriati</taxon>
        <taxon>Methanobacteriota</taxon>
        <taxon>Stenosarchaea group</taxon>
        <taxon>Methanomicrobia</taxon>
        <taxon>Methanosarcinales</taxon>
        <taxon>Methanosarcinaceae</taxon>
        <taxon>Methanosalsum</taxon>
    </lineage>
</organism>
<dbReference type="PANTHER" id="PTHR31157">
    <property type="entry name" value="SCP DOMAIN-CONTAINING PROTEIN"/>
    <property type="match status" value="1"/>
</dbReference>
<gene>
    <name evidence="2" type="ordered locus">Mzhil_1150</name>
</gene>
<dbReference type="CDD" id="cd05379">
    <property type="entry name" value="CAP_bacterial"/>
    <property type="match status" value="1"/>
</dbReference>
<feature type="domain" description="SCP" evidence="1">
    <location>
        <begin position="35"/>
        <end position="138"/>
    </location>
</feature>
<dbReference type="RefSeq" id="WP_013898443.1">
    <property type="nucleotide sequence ID" value="NC_015676.1"/>
</dbReference>
<dbReference type="InterPro" id="IPR018247">
    <property type="entry name" value="EF_Hand_1_Ca_BS"/>
</dbReference>
<sequence precursor="true">MNMLKGLLILVLAVFMLTPAVSQENLYSFEQQQMLDLINSERAENGLDPLVFNPLLNEVATEHSKEMIEKNYFSHSSFNGDSFWKRLQNAGYSTNKCAENIAMRMPPNVDKAHQSLMASSGHRKNILNPDFNEVGIGIWVGDFLHNGKLYKNTAMYTQNFGWNSSIQNNSKISIESFSPDKEIDSIQGVSKIFSIATDEKCDVTWTVNGNIKKQEYNVKNSIYEENNLLEGVYTVEVTVRNENGIDSKKWKWTIVPEKEKIFDPMKYDINSNGIIDRNEVIMAINDYYSGNITLDDVSEVIDLYFRS</sequence>
<evidence type="ECO:0000313" key="2">
    <source>
        <dbReference type="EMBL" id="AEH61006.1"/>
    </source>
</evidence>
<accession>F7XLS9</accession>
<dbReference type="InterPro" id="IPR014044">
    <property type="entry name" value="CAP_dom"/>
</dbReference>
<dbReference type="PROSITE" id="PS00018">
    <property type="entry name" value="EF_HAND_1"/>
    <property type="match status" value="1"/>
</dbReference>
<keyword evidence="3" id="KW-1185">Reference proteome</keyword>
<evidence type="ECO:0000259" key="1">
    <source>
        <dbReference type="Pfam" id="PF00188"/>
    </source>
</evidence>
<dbReference type="AlphaFoldDB" id="F7XLS9"/>
<dbReference type="SUPFAM" id="SSF55797">
    <property type="entry name" value="PR-1-like"/>
    <property type="match status" value="1"/>
</dbReference>
<name>F7XLS9_METZD</name>
<dbReference type="EMBL" id="CP002101">
    <property type="protein sequence ID" value="AEH61006.1"/>
    <property type="molecule type" value="Genomic_DNA"/>
</dbReference>
<dbReference type="Proteomes" id="UP000006622">
    <property type="component" value="Chromosome"/>
</dbReference>
<dbReference type="OrthoDB" id="60683at2157"/>
<dbReference type="InterPro" id="IPR035940">
    <property type="entry name" value="CAP_sf"/>
</dbReference>
<dbReference type="PANTHER" id="PTHR31157:SF1">
    <property type="entry name" value="SCP DOMAIN-CONTAINING PROTEIN"/>
    <property type="match status" value="1"/>
</dbReference>
<dbReference type="Pfam" id="PF00188">
    <property type="entry name" value="CAP"/>
    <property type="match status" value="1"/>
</dbReference>
<dbReference type="KEGG" id="mzh:Mzhil_1150"/>
<evidence type="ECO:0000313" key="3">
    <source>
        <dbReference type="Proteomes" id="UP000006622"/>
    </source>
</evidence>
<proteinExistence type="predicted"/>
<dbReference type="HOGENOM" id="CLU_893155_0_0_2"/>
<dbReference type="Gene3D" id="3.40.33.10">
    <property type="entry name" value="CAP"/>
    <property type="match status" value="1"/>
</dbReference>
<protein>
    <submittedName>
        <fullName evidence="2">SCP-like extracellular</fullName>
    </submittedName>
</protein>